<comment type="catalytic activity">
    <reaction evidence="1">
        <text>ATP + protein L-histidine = ADP + protein N-phospho-L-histidine.</text>
        <dbReference type="EC" id="2.7.13.3"/>
    </reaction>
</comment>
<dbReference type="NCBIfam" id="TIGR00229">
    <property type="entry name" value="sensory_box"/>
    <property type="match status" value="3"/>
</dbReference>
<dbReference type="InterPro" id="IPR035965">
    <property type="entry name" value="PAS-like_dom_sf"/>
</dbReference>
<dbReference type="Pfam" id="PF08447">
    <property type="entry name" value="PAS_3"/>
    <property type="match status" value="3"/>
</dbReference>
<dbReference type="SUPFAM" id="SSF55785">
    <property type="entry name" value="PYP-like sensor domain (PAS domain)"/>
    <property type="match status" value="3"/>
</dbReference>
<evidence type="ECO:0000313" key="8">
    <source>
        <dbReference type="EMBL" id="GHO60749.1"/>
    </source>
</evidence>
<dbReference type="SMART" id="SM00086">
    <property type="entry name" value="PAC"/>
    <property type="match status" value="3"/>
</dbReference>
<name>A0ABQ3V6A6_9CHLR</name>
<dbReference type="EMBL" id="BNJG01000006">
    <property type="protein sequence ID" value="GHO60749.1"/>
    <property type="molecule type" value="Genomic_DNA"/>
</dbReference>
<feature type="domain" description="PAS" evidence="6">
    <location>
        <begin position="171"/>
        <end position="241"/>
    </location>
</feature>
<keyword evidence="9" id="KW-1185">Reference proteome</keyword>
<sequence>MSLLTKKRVRKVVEEEHCALIDALPQFVWIIRPDGSIAYTNQRWRDYRRLLSQRAEEQTECQHPPFDGCPPVQDKQPMLPHADSCPEKEIWLQNLHPEDKERVLELQRQTLATDESYEFEYRLRDGRTGEYRWFLSQHVPLLNEAGQIVQWLATCTDIEEQKRAEQQLKESQENWQLLAETVPQFVWTTTPDNSATYCNQHYLDYVGASPEDVLGSGWQHFVHPDDLERTLAVRQHSLETGSPYEIEYRIKDSETGRYHWFLVRALPVRDDASQIVKWFGTCTDIDEQKRTEEALRQSQETAGALGNSNITGIYISEGEQIVNAKDTFLRMTGYTREDLREGRMSWWHLTPPEGLARTLEAGQELATRQSLTPYEKEYVCQDGSRLPVLVGKVVLPHSPPQRIAFVLDNSARKELEQRYCQLKKFR</sequence>
<dbReference type="InterPro" id="IPR052162">
    <property type="entry name" value="Sensor_kinase/Photoreceptor"/>
</dbReference>
<gene>
    <name evidence="8" type="ORF">KSB_92240</name>
</gene>
<organism evidence="8 9">
    <name type="scientific">Ktedonobacter robiniae</name>
    <dbReference type="NCBI Taxonomy" id="2778365"/>
    <lineage>
        <taxon>Bacteria</taxon>
        <taxon>Bacillati</taxon>
        <taxon>Chloroflexota</taxon>
        <taxon>Ktedonobacteria</taxon>
        <taxon>Ktedonobacterales</taxon>
        <taxon>Ktedonobacteraceae</taxon>
        <taxon>Ktedonobacter</taxon>
    </lineage>
</organism>
<evidence type="ECO:0000313" key="9">
    <source>
        <dbReference type="Proteomes" id="UP000654345"/>
    </source>
</evidence>
<comment type="caution">
    <text evidence="8">The sequence shown here is derived from an EMBL/GenBank/DDBJ whole genome shotgun (WGS) entry which is preliminary data.</text>
</comment>
<proteinExistence type="predicted"/>
<keyword evidence="4" id="KW-0808">Transferase</keyword>
<dbReference type="EC" id="2.7.13.3" evidence="2"/>
<keyword evidence="5" id="KW-0418">Kinase</keyword>
<evidence type="ECO:0000259" key="6">
    <source>
        <dbReference type="PROSITE" id="PS50112"/>
    </source>
</evidence>
<evidence type="ECO:0000259" key="7">
    <source>
        <dbReference type="PROSITE" id="PS50113"/>
    </source>
</evidence>
<dbReference type="PROSITE" id="PS50112">
    <property type="entry name" value="PAS"/>
    <property type="match status" value="1"/>
</dbReference>
<dbReference type="InterPro" id="IPR001610">
    <property type="entry name" value="PAC"/>
</dbReference>
<evidence type="ECO:0000256" key="3">
    <source>
        <dbReference type="ARBA" id="ARBA00022553"/>
    </source>
</evidence>
<dbReference type="PROSITE" id="PS50113">
    <property type="entry name" value="PAC"/>
    <property type="match status" value="2"/>
</dbReference>
<reference evidence="8 9" key="1">
    <citation type="journal article" date="2021" name="Int. J. Syst. Evol. Microbiol.">
        <title>Reticulibacter mediterranei gen. nov., sp. nov., within the new family Reticulibacteraceae fam. nov., and Ktedonospora formicarum gen. nov., sp. nov., Ktedonobacter robiniae sp. nov., Dictyobacter formicarum sp. nov. and Dictyobacter arantiisoli sp. nov., belonging to the class Ktedonobacteria.</title>
        <authorList>
            <person name="Yabe S."/>
            <person name="Zheng Y."/>
            <person name="Wang C.M."/>
            <person name="Sakai Y."/>
            <person name="Abe K."/>
            <person name="Yokota A."/>
            <person name="Donadio S."/>
            <person name="Cavaletti L."/>
            <person name="Monciardini P."/>
        </authorList>
    </citation>
    <scope>NUCLEOTIDE SEQUENCE [LARGE SCALE GENOMIC DNA]</scope>
    <source>
        <strain evidence="8 9">SOSP1-30</strain>
    </source>
</reference>
<dbReference type="InterPro" id="IPR013655">
    <property type="entry name" value="PAS_fold_3"/>
</dbReference>
<dbReference type="CDD" id="cd00130">
    <property type="entry name" value="PAS"/>
    <property type="match status" value="3"/>
</dbReference>
<evidence type="ECO:0000256" key="5">
    <source>
        <dbReference type="ARBA" id="ARBA00022777"/>
    </source>
</evidence>
<evidence type="ECO:0000256" key="2">
    <source>
        <dbReference type="ARBA" id="ARBA00012438"/>
    </source>
</evidence>
<dbReference type="PANTHER" id="PTHR43304:SF1">
    <property type="entry name" value="PAC DOMAIN-CONTAINING PROTEIN"/>
    <property type="match status" value="1"/>
</dbReference>
<dbReference type="InterPro" id="IPR000700">
    <property type="entry name" value="PAS-assoc_C"/>
</dbReference>
<dbReference type="Proteomes" id="UP000654345">
    <property type="component" value="Unassembled WGS sequence"/>
</dbReference>
<feature type="domain" description="PAC" evidence="7">
    <location>
        <begin position="117"/>
        <end position="170"/>
    </location>
</feature>
<dbReference type="InterPro" id="IPR000014">
    <property type="entry name" value="PAS"/>
</dbReference>
<dbReference type="PANTHER" id="PTHR43304">
    <property type="entry name" value="PHYTOCHROME-LIKE PROTEIN CPH1"/>
    <property type="match status" value="1"/>
</dbReference>
<protein>
    <recommendedName>
        <fullName evidence="2">histidine kinase</fullName>
        <ecNumber evidence="2">2.7.13.3</ecNumber>
    </recommendedName>
</protein>
<feature type="domain" description="PAC" evidence="7">
    <location>
        <begin position="244"/>
        <end position="297"/>
    </location>
</feature>
<evidence type="ECO:0000256" key="4">
    <source>
        <dbReference type="ARBA" id="ARBA00022679"/>
    </source>
</evidence>
<evidence type="ECO:0000256" key="1">
    <source>
        <dbReference type="ARBA" id="ARBA00000085"/>
    </source>
</evidence>
<dbReference type="Gene3D" id="3.30.450.20">
    <property type="entry name" value="PAS domain"/>
    <property type="match status" value="3"/>
</dbReference>
<dbReference type="SMART" id="SM00091">
    <property type="entry name" value="PAS"/>
    <property type="match status" value="3"/>
</dbReference>
<keyword evidence="3" id="KW-0597">Phosphoprotein</keyword>
<accession>A0ABQ3V6A6</accession>